<dbReference type="SUPFAM" id="SSF51004">
    <property type="entry name" value="C-terminal (heme d1) domain of cytochrome cd1-nitrite reductase"/>
    <property type="match status" value="1"/>
</dbReference>
<dbReference type="AlphaFoldDB" id="A0A178M5G3"/>
<dbReference type="Proteomes" id="UP000078287">
    <property type="component" value="Unassembled WGS sequence"/>
</dbReference>
<dbReference type="InterPro" id="IPR011048">
    <property type="entry name" value="Haem_d1_sf"/>
</dbReference>
<evidence type="ECO:0008006" key="4">
    <source>
        <dbReference type="Google" id="ProtNLM"/>
    </source>
</evidence>
<feature type="signal peptide" evidence="1">
    <location>
        <begin position="1"/>
        <end position="23"/>
    </location>
</feature>
<evidence type="ECO:0000313" key="3">
    <source>
        <dbReference type="Proteomes" id="UP000078287"/>
    </source>
</evidence>
<keyword evidence="1" id="KW-0732">Signal</keyword>
<dbReference type="STRING" id="1707952.A6A03_03575"/>
<organism evidence="2 3">
    <name type="scientific">Chloroflexus islandicus</name>
    <dbReference type="NCBI Taxonomy" id="1707952"/>
    <lineage>
        <taxon>Bacteria</taxon>
        <taxon>Bacillati</taxon>
        <taxon>Chloroflexota</taxon>
        <taxon>Chloroflexia</taxon>
        <taxon>Chloroflexales</taxon>
        <taxon>Chloroflexineae</taxon>
        <taxon>Chloroflexaceae</taxon>
        <taxon>Chloroflexus</taxon>
    </lineage>
</organism>
<protein>
    <recommendedName>
        <fullName evidence="4">DUF4394 domain-containing protein</fullName>
    </recommendedName>
</protein>
<dbReference type="RefSeq" id="WP_066790260.1">
    <property type="nucleotide sequence ID" value="NZ_LWQS01000082.1"/>
</dbReference>
<proteinExistence type="predicted"/>
<gene>
    <name evidence="2" type="ORF">A6A03_03575</name>
</gene>
<sequence length="335" mass="36603">MKKTLCFIALIVFVLSFGSVGLASTWQQSNNVVYSIGMYNGSTTFFQINLTTGQMNVLNTFPQITAVSAFDAAIDYEHNRYFQPAQGNDLSNHLLVIDTNTGEITATLPFSRAIGLISYSNGSLYGIEYNPTLGANIFVQIDPETGNISSHTLISGLNGLIPGTSIIDNNKFIFEGIGINGYALYQIDMQTLAIETFPLTEGLLHFAYHNNAIIGVTFYNQSNKFVRIDLLTGENQILSEVTGVQGLFQGASVLNEEMSLYIFPVIDTNGVHRLYAFDIQTGALVASPELTVAPSTTSAFASIASLRFTGQLKSFERGWILYKAYLPSVFNAPDQ</sequence>
<keyword evidence="3" id="KW-1185">Reference proteome</keyword>
<dbReference type="OrthoDB" id="9828489at2"/>
<dbReference type="EMBL" id="LWQS01000082">
    <property type="protein sequence ID" value="OAN42808.1"/>
    <property type="molecule type" value="Genomic_DNA"/>
</dbReference>
<evidence type="ECO:0000256" key="1">
    <source>
        <dbReference type="SAM" id="SignalP"/>
    </source>
</evidence>
<comment type="caution">
    <text evidence="2">The sequence shown here is derived from an EMBL/GenBank/DDBJ whole genome shotgun (WGS) entry which is preliminary data.</text>
</comment>
<name>A0A178M5G3_9CHLR</name>
<reference evidence="2 3" key="1">
    <citation type="submission" date="2016-04" db="EMBL/GenBank/DDBJ databases">
        <title>Chloroflexus islandicus sp. nov., a thermophilic filamentous anoxygenic phototrophic bacterium from geyser Strokkur (Iceland).</title>
        <authorList>
            <person name="Gaisin V.A."/>
            <person name="Kalashnikov A.M."/>
            <person name="Sukhacheva M.V."/>
            <person name="Grouzdev D.S."/>
            <person name="Ivanov T.M."/>
            <person name="Kuznetsov B."/>
            <person name="Gorlenko V.M."/>
        </authorList>
    </citation>
    <scope>NUCLEOTIDE SEQUENCE [LARGE SCALE GENOMIC DNA]</scope>
    <source>
        <strain evidence="3">isl-2</strain>
    </source>
</reference>
<accession>A0A178M5G3</accession>
<evidence type="ECO:0000313" key="2">
    <source>
        <dbReference type="EMBL" id="OAN42808.1"/>
    </source>
</evidence>
<feature type="chain" id="PRO_5008091704" description="DUF4394 domain-containing protein" evidence="1">
    <location>
        <begin position="24"/>
        <end position="335"/>
    </location>
</feature>